<dbReference type="Proteomes" id="UP000669239">
    <property type="component" value="Unassembled WGS sequence"/>
</dbReference>
<proteinExistence type="predicted"/>
<evidence type="ECO:0000313" key="1">
    <source>
        <dbReference type="EMBL" id="NSJ52605.1"/>
    </source>
</evidence>
<protein>
    <submittedName>
        <fullName evidence="1">Uncharacterized protein</fullName>
    </submittedName>
</protein>
<evidence type="ECO:0000313" key="2">
    <source>
        <dbReference type="Proteomes" id="UP000669239"/>
    </source>
</evidence>
<name>A0ABX2HW95_9FIRM</name>
<sequence length="68" mass="8003">MKLLSPFRSFPGLFHRKIPQKISRIGREWIEYKSIFLSLYFYIPSVFRTSRGLIIVLYECGFQSSGVP</sequence>
<gene>
    <name evidence="1" type="ORF">G5B36_28615</name>
</gene>
<reference evidence="1 2" key="1">
    <citation type="journal article" date="2020" name="Cell Host Microbe">
        <title>Functional and Genomic Variation between Human-Derived Isolates of Lachnospiraceae Reveals Inter- and Intra-Species Diversity.</title>
        <authorList>
            <person name="Sorbara M.T."/>
            <person name="Littmann E.R."/>
            <person name="Fontana E."/>
            <person name="Moody T.U."/>
            <person name="Kohout C.E."/>
            <person name="Gjonbalaj M."/>
            <person name="Eaton V."/>
            <person name="Seok R."/>
            <person name="Leiner I.M."/>
            <person name="Pamer E.G."/>
        </authorList>
    </citation>
    <scope>NUCLEOTIDE SEQUENCE [LARGE SCALE GENOMIC DNA]</scope>
    <source>
        <strain evidence="1 2">MSK.1.17</strain>
    </source>
</reference>
<accession>A0ABX2HW95</accession>
<keyword evidence="2" id="KW-1185">Reference proteome</keyword>
<dbReference type="EMBL" id="JAAITT010000085">
    <property type="protein sequence ID" value="NSJ52605.1"/>
    <property type="molecule type" value="Genomic_DNA"/>
</dbReference>
<comment type="caution">
    <text evidence="1">The sequence shown here is derived from an EMBL/GenBank/DDBJ whole genome shotgun (WGS) entry which is preliminary data.</text>
</comment>
<organism evidence="1 2">
    <name type="scientific">Enterocloster aldenensis</name>
    <dbReference type="NCBI Taxonomy" id="358742"/>
    <lineage>
        <taxon>Bacteria</taxon>
        <taxon>Bacillati</taxon>
        <taxon>Bacillota</taxon>
        <taxon>Clostridia</taxon>
        <taxon>Lachnospirales</taxon>
        <taxon>Lachnospiraceae</taxon>
        <taxon>Enterocloster</taxon>
    </lineage>
</organism>